<dbReference type="SUPFAM" id="SSF56487">
    <property type="entry name" value="SRCR-like"/>
    <property type="match status" value="1"/>
</dbReference>
<feature type="compositionally biased region" description="Low complexity" evidence="5">
    <location>
        <begin position="207"/>
        <end position="247"/>
    </location>
</feature>
<dbReference type="Gene3D" id="3.10.250.10">
    <property type="entry name" value="SRCR-like domain"/>
    <property type="match status" value="1"/>
</dbReference>
<name>A0A835VYF2_CHLIN</name>
<dbReference type="SMART" id="SM00202">
    <property type="entry name" value="SR"/>
    <property type="match status" value="1"/>
</dbReference>
<keyword evidence="4" id="KW-0325">Glycoprotein</keyword>
<evidence type="ECO:0000259" key="7">
    <source>
        <dbReference type="PROSITE" id="PS50287"/>
    </source>
</evidence>
<evidence type="ECO:0000256" key="1">
    <source>
        <dbReference type="ARBA" id="ARBA00022729"/>
    </source>
</evidence>
<evidence type="ECO:0000256" key="5">
    <source>
        <dbReference type="SAM" id="MobiDB-lite"/>
    </source>
</evidence>
<evidence type="ECO:0000313" key="9">
    <source>
        <dbReference type="Proteomes" id="UP000650467"/>
    </source>
</evidence>
<evidence type="ECO:0000256" key="4">
    <source>
        <dbReference type="ARBA" id="ARBA00023180"/>
    </source>
</evidence>
<evidence type="ECO:0000313" key="8">
    <source>
        <dbReference type="EMBL" id="KAG2430214.1"/>
    </source>
</evidence>
<dbReference type="InterPro" id="IPR036772">
    <property type="entry name" value="SRCR-like_dom_sf"/>
</dbReference>
<keyword evidence="9" id="KW-1185">Reference proteome</keyword>
<accession>A0A835VYF2</accession>
<proteinExistence type="predicted"/>
<dbReference type="Proteomes" id="UP000650467">
    <property type="component" value="Unassembled WGS sequence"/>
</dbReference>
<dbReference type="AlphaFoldDB" id="A0A835VYF2"/>
<feature type="compositionally biased region" description="Gly residues" evidence="5">
    <location>
        <begin position="156"/>
        <end position="180"/>
    </location>
</feature>
<keyword evidence="2" id="KW-0677">Repeat</keyword>
<dbReference type="GO" id="GO:0016020">
    <property type="term" value="C:membrane"/>
    <property type="evidence" value="ECO:0007669"/>
    <property type="project" value="InterPro"/>
</dbReference>
<dbReference type="EMBL" id="JAEHOC010000028">
    <property type="protein sequence ID" value="KAG2430214.1"/>
    <property type="molecule type" value="Genomic_DNA"/>
</dbReference>
<keyword evidence="1 6" id="KW-0732">Signal</keyword>
<keyword evidence="3" id="KW-1015">Disulfide bond</keyword>
<dbReference type="PANTHER" id="PTHR19331">
    <property type="entry name" value="SCAVENGER RECEPTOR DOMAIN-CONTAINING"/>
    <property type="match status" value="1"/>
</dbReference>
<feature type="compositionally biased region" description="Pro residues" evidence="5">
    <location>
        <begin position="184"/>
        <end position="195"/>
    </location>
</feature>
<evidence type="ECO:0000256" key="3">
    <source>
        <dbReference type="ARBA" id="ARBA00023157"/>
    </source>
</evidence>
<dbReference type="FunFam" id="3.10.250.10:FF:000045">
    <property type="entry name" value="neurotrypsin-like isoform X1"/>
    <property type="match status" value="1"/>
</dbReference>
<dbReference type="Pfam" id="PF00530">
    <property type="entry name" value="SRCR"/>
    <property type="match status" value="1"/>
</dbReference>
<evidence type="ECO:0000256" key="2">
    <source>
        <dbReference type="ARBA" id="ARBA00022737"/>
    </source>
</evidence>
<dbReference type="PROSITE" id="PS50287">
    <property type="entry name" value="SRCR_2"/>
    <property type="match status" value="1"/>
</dbReference>
<dbReference type="InterPro" id="IPR001190">
    <property type="entry name" value="SRCR"/>
</dbReference>
<feature type="chain" id="PRO_5032548299" description="SRCR domain-containing protein" evidence="6">
    <location>
        <begin position="31"/>
        <end position="247"/>
    </location>
</feature>
<gene>
    <name evidence="8" type="ORF">HXX76_010313</name>
</gene>
<organism evidence="8 9">
    <name type="scientific">Chlamydomonas incerta</name>
    <dbReference type="NCBI Taxonomy" id="51695"/>
    <lineage>
        <taxon>Eukaryota</taxon>
        <taxon>Viridiplantae</taxon>
        <taxon>Chlorophyta</taxon>
        <taxon>core chlorophytes</taxon>
        <taxon>Chlorophyceae</taxon>
        <taxon>CS clade</taxon>
        <taxon>Chlamydomonadales</taxon>
        <taxon>Chlamydomonadaceae</taxon>
        <taxon>Chlamydomonas</taxon>
    </lineage>
</organism>
<dbReference type="OrthoDB" id="547207at2759"/>
<comment type="caution">
    <text evidence="8">The sequence shown here is derived from an EMBL/GenBank/DDBJ whole genome shotgun (WGS) entry which is preliminary data.</text>
</comment>
<protein>
    <recommendedName>
        <fullName evidence="7">SRCR domain-containing protein</fullName>
    </recommendedName>
</protein>
<sequence>MEPLRLVTAARASLLFSALLLVLSAQRAQSQGAPEELQLRLTGGFYPFNGTLEIYHKGKWGLVCAAYFGDVELKVACTALGYPGASSSYISTATRGSTTKIWLDWISCPSRQTPLVDCYFSNWGEAFACDASEVVGVMCDDTQGGGSDAAQPPSSDGGGGGGGGGGGLEGPPPSYGGGGSYYDDPPPPPPSPRPPSPRKRPPPPPSASLCSASSSSAPSPAAALTPTAAPLATTTTPVTPTTAPASS</sequence>
<evidence type="ECO:0000256" key="6">
    <source>
        <dbReference type="SAM" id="SignalP"/>
    </source>
</evidence>
<feature type="domain" description="SRCR" evidence="7">
    <location>
        <begin position="39"/>
        <end position="140"/>
    </location>
</feature>
<dbReference type="PANTHER" id="PTHR19331:SF465">
    <property type="entry name" value="EGG PEPTIDE SPERACT RECEPTOR"/>
    <property type="match status" value="1"/>
</dbReference>
<feature type="region of interest" description="Disordered" evidence="5">
    <location>
        <begin position="143"/>
        <end position="247"/>
    </location>
</feature>
<reference evidence="8" key="1">
    <citation type="journal article" date="2020" name="bioRxiv">
        <title>Comparative genomics of Chlamydomonas.</title>
        <authorList>
            <person name="Craig R.J."/>
            <person name="Hasan A.R."/>
            <person name="Ness R.W."/>
            <person name="Keightley P.D."/>
        </authorList>
    </citation>
    <scope>NUCLEOTIDE SEQUENCE</scope>
    <source>
        <strain evidence="8">SAG 7.73</strain>
    </source>
</reference>
<dbReference type="PROSITE" id="PS00420">
    <property type="entry name" value="SRCR_1"/>
    <property type="match status" value="1"/>
</dbReference>
<feature type="signal peptide" evidence="6">
    <location>
        <begin position="1"/>
        <end position="30"/>
    </location>
</feature>